<dbReference type="InterPro" id="IPR006563">
    <property type="entry name" value="POX_dom"/>
</dbReference>
<feature type="domain" description="POX" evidence="2">
    <location>
        <begin position="66"/>
        <end position="159"/>
    </location>
</feature>
<dbReference type="SMART" id="SM00574">
    <property type="entry name" value="POX"/>
    <property type="match status" value="1"/>
</dbReference>
<evidence type="ECO:0000313" key="3">
    <source>
        <dbReference type="EMBL" id="CAI9784833.1"/>
    </source>
</evidence>
<dbReference type="AlphaFoldDB" id="A0AAD2ABQ3"/>
<proteinExistence type="predicted"/>
<feature type="region of interest" description="Disordered" evidence="1">
    <location>
        <begin position="1"/>
        <end position="20"/>
    </location>
</feature>
<protein>
    <recommendedName>
        <fullName evidence="2">POX domain-containing protein</fullName>
    </recommendedName>
</protein>
<dbReference type="Pfam" id="PF07526">
    <property type="entry name" value="POX"/>
    <property type="match status" value="1"/>
</dbReference>
<evidence type="ECO:0000313" key="4">
    <source>
        <dbReference type="Proteomes" id="UP000834106"/>
    </source>
</evidence>
<gene>
    <name evidence="3" type="ORF">FPE_LOCUS32263</name>
</gene>
<organism evidence="3 4">
    <name type="scientific">Fraxinus pennsylvanica</name>
    <dbReference type="NCBI Taxonomy" id="56036"/>
    <lineage>
        <taxon>Eukaryota</taxon>
        <taxon>Viridiplantae</taxon>
        <taxon>Streptophyta</taxon>
        <taxon>Embryophyta</taxon>
        <taxon>Tracheophyta</taxon>
        <taxon>Spermatophyta</taxon>
        <taxon>Magnoliopsida</taxon>
        <taxon>eudicotyledons</taxon>
        <taxon>Gunneridae</taxon>
        <taxon>Pentapetalae</taxon>
        <taxon>asterids</taxon>
        <taxon>lamiids</taxon>
        <taxon>Lamiales</taxon>
        <taxon>Oleaceae</taxon>
        <taxon>Oleeae</taxon>
        <taxon>Fraxinus</taxon>
    </lineage>
</organism>
<evidence type="ECO:0000256" key="1">
    <source>
        <dbReference type="SAM" id="MobiDB-lite"/>
    </source>
</evidence>
<dbReference type="EMBL" id="OU503056">
    <property type="protein sequence ID" value="CAI9784833.1"/>
    <property type="molecule type" value="Genomic_DNA"/>
</dbReference>
<name>A0AAD2ABQ3_9LAMI</name>
<evidence type="ECO:0000259" key="2">
    <source>
        <dbReference type="SMART" id="SM00574"/>
    </source>
</evidence>
<dbReference type="Proteomes" id="UP000834106">
    <property type="component" value="Chromosome 21"/>
</dbReference>
<reference evidence="3" key="1">
    <citation type="submission" date="2023-05" db="EMBL/GenBank/DDBJ databases">
        <authorList>
            <person name="Huff M."/>
        </authorList>
    </citation>
    <scope>NUCLEOTIDE SEQUENCE</scope>
</reference>
<feature type="compositionally biased region" description="Basic and acidic residues" evidence="1">
    <location>
        <begin position="8"/>
        <end position="20"/>
    </location>
</feature>
<accession>A0AAD2ABQ3</accession>
<keyword evidence="4" id="KW-1185">Reference proteome</keyword>
<sequence length="163" mass="18890">MYSLDHTPPTDKDRNGNGKSVIERIRSTTKSHLGLHKRRLKLPVDAHKALVVPTNDLPMDSDWRDHGVKDQFFVEGFLEIEFCEQCSRIIERNLTLCWSCSLNLTIRPFAYYELIDGRYTQYCEQMQAMVNSFELVIGNGAAMPYTELAQKAMSRHFRGTRMQ</sequence>